<organism evidence="1 2">
    <name type="scientific">Haemaphysalis longicornis</name>
    <name type="common">Bush tick</name>
    <dbReference type="NCBI Taxonomy" id="44386"/>
    <lineage>
        <taxon>Eukaryota</taxon>
        <taxon>Metazoa</taxon>
        <taxon>Ecdysozoa</taxon>
        <taxon>Arthropoda</taxon>
        <taxon>Chelicerata</taxon>
        <taxon>Arachnida</taxon>
        <taxon>Acari</taxon>
        <taxon>Parasitiformes</taxon>
        <taxon>Ixodida</taxon>
        <taxon>Ixodoidea</taxon>
        <taxon>Ixodidae</taxon>
        <taxon>Haemaphysalinae</taxon>
        <taxon>Haemaphysalis</taxon>
    </lineage>
</organism>
<protein>
    <submittedName>
        <fullName evidence="1">Uncharacterized protein</fullName>
    </submittedName>
</protein>
<dbReference type="AlphaFoldDB" id="A0A9J6H365"/>
<dbReference type="Proteomes" id="UP000821853">
    <property type="component" value="Chromosome 9"/>
</dbReference>
<dbReference type="EMBL" id="JABSTR010000011">
    <property type="protein sequence ID" value="KAH9381707.1"/>
    <property type="molecule type" value="Genomic_DNA"/>
</dbReference>
<dbReference type="OrthoDB" id="6514113at2759"/>
<comment type="caution">
    <text evidence="1">The sequence shown here is derived from an EMBL/GenBank/DDBJ whole genome shotgun (WGS) entry which is preliminary data.</text>
</comment>
<name>A0A9J6H365_HAELO</name>
<evidence type="ECO:0000313" key="1">
    <source>
        <dbReference type="EMBL" id="KAH9381707.1"/>
    </source>
</evidence>
<gene>
    <name evidence="1" type="ORF">HPB48_010526</name>
</gene>
<dbReference type="VEuPathDB" id="VectorBase:HLOH_051445"/>
<proteinExistence type="predicted"/>
<keyword evidence="2" id="KW-1185">Reference proteome</keyword>
<evidence type="ECO:0000313" key="2">
    <source>
        <dbReference type="Proteomes" id="UP000821853"/>
    </source>
</evidence>
<reference evidence="1 2" key="1">
    <citation type="journal article" date="2020" name="Cell">
        <title>Large-Scale Comparative Analyses of Tick Genomes Elucidate Their Genetic Diversity and Vector Capacities.</title>
        <authorList>
            <consortium name="Tick Genome and Microbiome Consortium (TIGMIC)"/>
            <person name="Jia N."/>
            <person name="Wang J."/>
            <person name="Shi W."/>
            <person name="Du L."/>
            <person name="Sun Y."/>
            <person name="Zhan W."/>
            <person name="Jiang J.F."/>
            <person name="Wang Q."/>
            <person name="Zhang B."/>
            <person name="Ji P."/>
            <person name="Bell-Sakyi L."/>
            <person name="Cui X.M."/>
            <person name="Yuan T.T."/>
            <person name="Jiang B.G."/>
            <person name="Yang W.F."/>
            <person name="Lam T.T."/>
            <person name="Chang Q.C."/>
            <person name="Ding S.J."/>
            <person name="Wang X.J."/>
            <person name="Zhu J.G."/>
            <person name="Ruan X.D."/>
            <person name="Zhao L."/>
            <person name="Wei J.T."/>
            <person name="Ye R.Z."/>
            <person name="Que T.C."/>
            <person name="Du C.H."/>
            <person name="Zhou Y.H."/>
            <person name="Cheng J.X."/>
            <person name="Dai P.F."/>
            <person name="Guo W.B."/>
            <person name="Han X.H."/>
            <person name="Huang E.J."/>
            <person name="Li L.F."/>
            <person name="Wei W."/>
            <person name="Gao Y.C."/>
            <person name="Liu J.Z."/>
            <person name="Shao H.Z."/>
            <person name="Wang X."/>
            <person name="Wang C.C."/>
            <person name="Yang T.C."/>
            <person name="Huo Q.B."/>
            <person name="Li W."/>
            <person name="Chen H.Y."/>
            <person name="Chen S.E."/>
            <person name="Zhou L.G."/>
            <person name="Ni X.B."/>
            <person name="Tian J.H."/>
            <person name="Sheng Y."/>
            <person name="Liu T."/>
            <person name="Pan Y.S."/>
            <person name="Xia L.Y."/>
            <person name="Li J."/>
            <person name="Zhao F."/>
            <person name="Cao W.C."/>
        </authorList>
    </citation>
    <scope>NUCLEOTIDE SEQUENCE [LARGE SCALE GENOMIC DNA]</scope>
    <source>
        <strain evidence="1">HaeL-2018</strain>
    </source>
</reference>
<accession>A0A9J6H365</accession>
<sequence length="225" mass="24693">MTTLLHKSSGSEQELLEQLQELHIPPAASIPPPGYTGGPKETLDRPITLAEARAALTRVNIRSAPGPDGITNKLLRNITGAAEQALTDYINTRGIQYLRGAQRVHQLHHLASTPTGRSIPTKLEISFATQHGDKISLSDCLRSRYSVAAITPNMNPAFHQERRLARAKALHKAHASHPPLPLHVNAAAAEYPDRADLRLTRRGSTTPRRLETITFLTPAHQFYPA</sequence>